<name>A0AB94IV50_9BACT</name>
<dbReference type="GO" id="GO:0016874">
    <property type="term" value="F:ligase activity"/>
    <property type="evidence" value="ECO:0007669"/>
    <property type="project" value="UniProtKB-KW"/>
</dbReference>
<dbReference type="EC" id="2.3.1.29" evidence="4"/>
<dbReference type="InterPro" id="IPR015424">
    <property type="entry name" value="PyrdxlP-dep_Trfase"/>
</dbReference>
<dbReference type="RefSeq" id="WP_015555777.1">
    <property type="nucleotide sequence ID" value="NC_021038.1"/>
</dbReference>
<dbReference type="KEGG" id="sbr:SY1_00280"/>
<dbReference type="InterPro" id="IPR015422">
    <property type="entry name" value="PyrdxlP-dep_Trfase_small"/>
</dbReference>
<dbReference type="Gene3D" id="3.40.640.10">
    <property type="entry name" value="Type I PLP-dependent aspartate aminotransferase-like (Major domain)"/>
    <property type="match status" value="1"/>
</dbReference>
<keyword evidence="4" id="KW-0012">Acyltransferase</keyword>
<dbReference type="EMBL" id="FP929056">
    <property type="protein sequence ID" value="CBL27630.1"/>
    <property type="molecule type" value="Genomic_DNA"/>
</dbReference>
<reference evidence="5" key="1">
    <citation type="submission" date="2010-03" db="EMBL/GenBank/DDBJ databases">
        <title>The genome sequence of Synergistetes sp. SGP1.</title>
        <authorList>
            <consortium name="metaHIT consortium -- http://www.metahit.eu/"/>
            <person name="Pajon A."/>
            <person name="Turner K."/>
            <person name="Parkhill J."/>
            <person name="Wade W."/>
            <person name="Vartoukian S."/>
        </authorList>
    </citation>
    <scope>NUCLEOTIDE SEQUENCE [LARGE SCALE GENOMIC DNA]</scope>
    <source>
        <strain evidence="5">SGP1</strain>
    </source>
</reference>
<keyword evidence="5" id="KW-1185">Reference proteome</keyword>
<dbReference type="Proteomes" id="UP000008957">
    <property type="component" value="Chromosome"/>
</dbReference>
<dbReference type="InterPro" id="IPR004839">
    <property type="entry name" value="Aminotransferase_I/II_large"/>
</dbReference>
<evidence type="ECO:0000256" key="2">
    <source>
        <dbReference type="ARBA" id="ARBA00022679"/>
    </source>
</evidence>
<proteinExistence type="predicted"/>
<dbReference type="PANTHER" id="PTHR13693">
    <property type="entry name" value="CLASS II AMINOTRANSFERASE/8-AMINO-7-OXONONANOATE SYNTHASE"/>
    <property type="match status" value="1"/>
</dbReference>
<feature type="domain" description="Aminotransferase class I/classII large" evidence="3">
    <location>
        <begin position="54"/>
        <end position="404"/>
    </location>
</feature>
<evidence type="ECO:0000313" key="4">
    <source>
        <dbReference type="EMBL" id="CBL27630.1"/>
    </source>
</evidence>
<accession>A0AB94IV50</accession>
<organism evidence="4 5">
    <name type="scientific">Fretibacterium fastidiosum</name>
    <dbReference type="NCBI Taxonomy" id="651822"/>
    <lineage>
        <taxon>Bacteria</taxon>
        <taxon>Thermotogati</taxon>
        <taxon>Synergistota</taxon>
        <taxon>Synergistia</taxon>
        <taxon>Synergistales</taxon>
        <taxon>Aminobacteriaceae</taxon>
        <taxon>Fretibacterium</taxon>
    </lineage>
</organism>
<protein>
    <submittedName>
        <fullName evidence="4">2-amino-3-ketobutyrate coenzyme A ligase</fullName>
        <ecNumber evidence="4">2.3.1.29</ecNumber>
    </submittedName>
</protein>
<keyword evidence="4" id="KW-0436">Ligase</keyword>
<dbReference type="InterPro" id="IPR050087">
    <property type="entry name" value="AON_synthase_class-II"/>
</dbReference>
<dbReference type="Gene3D" id="3.90.1150.10">
    <property type="entry name" value="Aspartate Aminotransferase, domain 1"/>
    <property type="match status" value="1"/>
</dbReference>
<evidence type="ECO:0000259" key="3">
    <source>
        <dbReference type="Pfam" id="PF00155"/>
    </source>
</evidence>
<evidence type="ECO:0000256" key="1">
    <source>
        <dbReference type="ARBA" id="ARBA00001933"/>
    </source>
</evidence>
<evidence type="ECO:0000313" key="5">
    <source>
        <dbReference type="Proteomes" id="UP000008957"/>
    </source>
</evidence>
<gene>
    <name evidence="4" type="ORF">SY1_00280</name>
</gene>
<comment type="cofactor">
    <cofactor evidence="1">
        <name>pyridoxal 5'-phosphate</name>
        <dbReference type="ChEBI" id="CHEBI:597326"/>
    </cofactor>
</comment>
<dbReference type="SUPFAM" id="SSF53383">
    <property type="entry name" value="PLP-dependent transferases"/>
    <property type="match status" value="1"/>
</dbReference>
<sequence length="409" mass="44670">MKIMKKLEAALAAELERLKQEGRMKGKEEIIVEVKRAAGSRGPRYLLEGRGGKEFIRMNSNSYLGLALREDMIAADEEGTRRFGVGPGAVRFISGTFKAHRDLEHRLAAFHGREDAMIFSAAYVTVGGVITSLISKETFVVSDELNHNSIINAIKLGRPPFRAVYKHNDLGDLKRCLDEAKAGTAKRVLVVTDGIFSMRGDHAPLKEIQELVHSYDEHFAEGAFLVVDDSHGVGACGRTGHGTEEMTGARVDVLIGTLGKAYGVNGGYVTASRALITYLREHAAMYIYSNPITVGEACATMKALDILESDEGAKILEHLRVMTKRFEDGLVKLGYETIPGEHPVTPLVLHDTDRTRAMVAHLLENGVLATGMTFPVVPRGAEEIRFQINADHTEADIDEVLAAIGSFGK</sequence>
<dbReference type="Pfam" id="PF00155">
    <property type="entry name" value="Aminotran_1_2"/>
    <property type="match status" value="1"/>
</dbReference>
<dbReference type="GO" id="GO:0008890">
    <property type="term" value="F:glycine C-acetyltransferase activity"/>
    <property type="evidence" value="ECO:0007669"/>
    <property type="project" value="UniProtKB-EC"/>
</dbReference>
<dbReference type="GO" id="GO:0030170">
    <property type="term" value="F:pyridoxal phosphate binding"/>
    <property type="evidence" value="ECO:0007669"/>
    <property type="project" value="InterPro"/>
</dbReference>
<dbReference type="InterPro" id="IPR015421">
    <property type="entry name" value="PyrdxlP-dep_Trfase_major"/>
</dbReference>
<keyword evidence="2 4" id="KW-0808">Transferase</keyword>
<reference evidence="4 5" key="2">
    <citation type="submission" date="2010-03" db="EMBL/GenBank/DDBJ databases">
        <authorList>
            <person name="Pajon A."/>
        </authorList>
    </citation>
    <scope>NUCLEOTIDE SEQUENCE [LARGE SCALE GENOMIC DNA]</scope>
    <source>
        <strain evidence="4 5">SGP1</strain>
    </source>
</reference>
<dbReference type="AlphaFoldDB" id="A0AB94IV50"/>